<dbReference type="Pfam" id="PF01397">
    <property type="entry name" value="Terpene_synth"/>
    <property type="match status" value="1"/>
</dbReference>
<dbReference type="GO" id="GO:0000287">
    <property type="term" value="F:magnesium ion binding"/>
    <property type="evidence" value="ECO:0007669"/>
    <property type="project" value="InterPro"/>
</dbReference>
<sequence>MATTITVTSPASPVSHMPVAEPNGHSRRQYAPSLWGNFFLTHEPFTQKELLSMKEKALVMKEEVRRILLDTAASDDVAKKLELVDSLQRLGVGYHYRNEIDEVLRAVYDDNHTGSDDLYVTSLRFYLLRKHGYAISSDVFVKFRDEEGNISSDDVNALMMLYDAAHMSTPGEDILDNIITFNKSHLQSVARKNLETAEVEEARFTLETPRFRRVERVEARRFISVYEKKVERDDSILEFAKMDFNIVQAIYCTELKELTIWWEDFKSRTDMRFARDRMVEMYFWMMGLVYEPFYSYARILLTKVVLFYALLDDVYDNYTTTEEIMMFTEAMERWDEKAPENLPENLRVFYNNLISNVKEIMEKLKILKNENAEAVRKLVFHVDKSYHAEVEWRDENYIPASVEEHLQISMPSIVAMQTGNHALVSLGDVTPMEAVEWAFNFPKIVRAVAIVARISNDIMSHEREQASEHMVSTVQTCMKQHGVTAEEAIEKLRVHVEKAWMEIVQGCLDQDYSIVLLEKLVNCARTIDFIYKREDAYTCSSNLKDTITSLYVKSI</sequence>
<dbReference type="GO" id="GO:0016102">
    <property type="term" value="P:diterpenoid biosynthetic process"/>
    <property type="evidence" value="ECO:0007669"/>
    <property type="project" value="InterPro"/>
</dbReference>
<dbReference type="EMBL" id="RWGY01000407">
    <property type="protein sequence ID" value="TVU01674.1"/>
    <property type="molecule type" value="Genomic_DNA"/>
</dbReference>
<evidence type="ECO:0000313" key="9">
    <source>
        <dbReference type="Proteomes" id="UP000324897"/>
    </source>
</evidence>
<comment type="cofactor">
    <cofactor evidence="2">
        <name>Mg(2+)</name>
        <dbReference type="ChEBI" id="CHEBI:18420"/>
    </cofactor>
</comment>
<dbReference type="InterPro" id="IPR044814">
    <property type="entry name" value="Terpene_cyclase_plant_C1"/>
</dbReference>
<feature type="non-terminal residue" evidence="8">
    <location>
        <position position="1"/>
    </location>
</feature>
<keyword evidence="4" id="KW-0175">Coiled coil</keyword>
<dbReference type="GO" id="GO:0010333">
    <property type="term" value="F:terpene synthase activity"/>
    <property type="evidence" value="ECO:0007669"/>
    <property type="project" value="InterPro"/>
</dbReference>
<feature type="domain" description="Terpene synthase N-terminal" evidence="6">
    <location>
        <begin position="35"/>
        <end position="195"/>
    </location>
</feature>
<keyword evidence="9" id="KW-1185">Reference proteome</keyword>
<reference evidence="8 9" key="1">
    <citation type="journal article" date="2019" name="Sci. Rep.">
        <title>A high-quality genome of Eragrostis curvula grass provides insights into Poaceae evolution and supports new strategies to enhance forage quality.</title>
        <authorList>
            <person name="Carballo J."/>
            <person name="Santos B.A.C.M."/>
            <person name="Zappacosta D."/>
            <person name="Garbus I."/>
            <person name="Selva J.P."/>
            <person name="Gallo C.A."/>
            <person name="Diaz A."/>
            <person name="Albertini E."/>
            <person name="Caccamo M."/>
            <person name="Echenique V."/>
        </authorList>
    </citation>
    <scope>NUCLEOTIDE SEQUENCE [LARGE SCALE GENOMIC DNA]</scope>
    <source>
        <strain evidence="9">cv. Victoria</strain>
        <tissue evidence="8">Leaf</tissue>
    </source>
</reference>
<evidence type="ECO:0000259" key="6">
    <source>
        <dbReference type="Pfam" id="PF01397"/>
    </source>
</evidence>
<gene>
    <name evidence="8" type="ORF">EJB05_52864</name>
</gene>
<dbReference type="Gene3D" id="1.10.600.10">
    <property type="entry name" value="Farnesyl Diphosphate Synthase"/>
    <property type="match status" value="1"/>
</dbReference>
<dbReference type="CDD" id="cd00684">
    <property type="entry name" value="Terpene_cyclase_plant_C1"/>
    <property type="match status" value="1"/>
</dbReference>
<dbReference type="SUPFAM" id="SSF48239">
    <property type="entry name" value="Terpenoid cyclases/Protein prenyltransferases"/>
    <property type="match status" value="1"/>
</dbReference>
<comment type="cofactor">
    <cofactor evidence="1">
        <name>Mn(2+)</name>
        <dbReference type="ChEBI" id="CHEBI:29035"/>
    </cofactor>
</comment>
<dbReference type="Proteomes" id="UP000324897">
    <property type="component" value="Unassembled WGS sequence"/>
</dbReference>
<dbReference type="InterPro" id="IPR008949">
    <property type="entry name" value="Isoprenoid_synthase_dom_sf"/>
</dbReference>
<dbReference type="Gramene" id="TVU01674">
    <property type="protein sequence ID" value="TVU01674"/>
    <property type="gene ID" value="EJB05_52864"/>
</dbReference>
<proteinExistence type="predicted"/>
<accession>A0A5J9SRT3</accession>
<dbReference type="InterPro" id="IPR008930">
    <property type="entry name" value="Terpenoid_cyclase/PrenylTrfase"/>
</dbReference>
<evidence type="ECO:0000256" key="5">
    <source>
        <dbReference type="SAM" id="MobiDB-lite"/>
    </source>
</evidence>
<dbReference type="SFLD" id="SFLDS00005">
    <property type="entry name" value="Isoprenoid_Synthase_Type_I"/>
    <property type="match status" value="1"/>
</dbReference>
<evidence type="ECO:0000256" key="1">
    <source>
        <dbReference type="ARBA" id="ARBA00001936"/>
    </source>
</evidence>
<dbReference type="Pfam" id="PF03936">
    <property type="entry name" value="Terpene_synth_C"/>
    <property type="match status" value="1"/>
</dbReference>
<dbReference type="SUPFAM" id="SSF48576">
    <property type="entry name" value="Terpenoid synthases"/>
    <property type="match status" value="1"/>
</dbReference>
<name>A0A5J9SRT3_9POAL</name>
<dbReference type="PANTHER" id="PTHR31225:SF220">
    <property type="entry name" value="TERPENE SYNTHASE"/>
    <property type="match status" value="1"/>
</dbReference>
<evidence type="ECO:0000259" key="7">
    <source>
        <dbReference type="Pfam" id="PF03936"/>
    </source>
</evidence>
<feature type="compositionally biased region" description="Polar residues" evidence="5">
    <location>
        <begin position="1"/>
        <end position="12"/>
    </location>
</feature>
<evidence type="ECO:0000256" key="4">
    <source>
        <dbReference type="SAM" id="Coils"/>
    </source>
</evidence>
<dbReference type="InterPro" id="IPR036965">
    <property type="entry name" value="Terpene_synth_N_sf"/>
</dbReference>
<organism evidence="8 9">
    <name type="scientific">Eragrostis curvula</name>
    <name type="common">weeping love grass</name>
    <dbReference type="NCBI Taxonomy" id="38414"/>
    <lineage>
        <taxon>Eukaryota</taxon>
        <taxon>Viridiplantae</taxon>
        <taxon>Streptophyta</taxon>
        <taxon>Embryophyta</taxon>
        <taxon>Tracheophyta</taxon>
        <taxon>Spermatophyta</taxon>
        <taxon>Magnoliopsida</taxon>
        <taxon>Liliopsida</taxon>
        <taxon>Poales</taxon>
        <taxon>Poaceae</taxon>
        <taxon>PACMAD clade</taxon>
        <taxon>Chloridoideae</taxon>
        <taxon>Eragrostideae</taxon>
        <taxon>Eragrostidinae</taxon>
        <taxon>Eragrostis</taxon>
    </lineage>
</organism>
<dbReference type="OrthoDB" id="1877784at2759"/>
<evidence type="ECO:0000313" key="8">
    <source>
        <dbReference type="EMBL" id="TVU01674.1"/>
    </source>
</evidence>
<dbReference type="InterPro" id="IPR005630">
    <property type="entry name" value="Terpene_synthase_metal-bd"/>
</dbReference>
<evidence type="ECO:0000256" key="2">
    <source>
        <dbReference type="ARBA" id="ARBA00001946"/>
    </source>
</evidence>
<dbReference type="PANTHER" id="PTHR31225">
    <property type="entry name" value="OS04G0344100 PROTEIN-RELATED"/>
    <property type="match status" value="1"/>
</dbReference>
<evidence type="ECO:0008006" key="10">
    <source>
        <dbReference type="Google" id="ProtNLM"/>
    </source>
</evidence>
<dbReference type="InterPro" id="IPR001906">
    <property type="entry name" value="Terpene_synth_N"/>
</dbReference>
<feature type="region of interest" description="Disordered" evidence="5">
    <location>
        <begin position="1"/>
        <end position="25"/>
    </location>
</feature>
<feature type="domain" description="Terpene synthase metal-binding" evidence="7">
    <location>
        <begin position="264"/>
        <end position="502"/>
    </location>
</feature>
<dbReference type="InterPro" id="IPR050148">
    <property type="entry name" value="Terpene_synthase-like"/>
</dbReference>
<feature type="coiled-coil region" evidence="4">
    <location>
        <begin position="350"/>
        <end position="377"/>
    </location>
</feature>
<protein>
    <recommendedName>
        <fullName evidence="10">Terpene synthase N-terminal domain-containing protein</fullName>
    </recommendedName>
</protein>
<dbReference type="SFLD" id="SFLDG01019">
    <property type="entry name" value="Terpene_Cyclase_Like_1_C_Termi"/>
    <property type="match status" value="1"/>
</dbReference>
<comment type="caution">
    <text evidence="8">The sequence shown here is derived from an EMBL/GenBank/DDBJ whole genome shotgun (WGS) entry which is preliminary data.</text>
</comment>
<evidence type="ECO:0000256" key="3">
    <source>
        <dbReference type="ARBA" id="ARBA00022723"/>
    </source>
</evidence>
<dbReference type="InterPro" id="IPR034741">
    <property type="entry name" value="Terpene_cyclase-like_1_C"/>
</dbReference>
<dbReference type="AlphaFoldDB" id="A0A5J9SRT3"/>
<dbReference type="Gene3D" id="1.50.10.130">
    <property type="entry name" value="Terpene synthase, N-terminal domain"/>
    <property type="match status" value="1"/>
</dbReference>
<keyword evidence="3" id="KW-0479">Metal-binding</keyword>